<dbReference type="STRING" id="71717.A0A4Y7SYT2"/>
<dbReference type="Proteomes" id="UP000298030">
    <property type="component" value="Unassembled WGS sequence"/>
</dbReference>
<evidence type="ECO:0000313" key="2">
    <source>
        <dbReference type="EMBL" id="TEB27023.1"/>
    </source>
</evidence>
<feature type="compositionally biased region" description="Pro residues" evidence="1">
    <location>
        <begin position="70"/>
        <end position="84"/>
    </location>
</feature>
<dbReference type="AlphaFoldDB" id="A0A4Y7SYT2"/>
<dbReference type="OrthoDB" id="3058472at2759"/>
<feature type="region of interest" description="Disordered" evidence="1">
    <location>
        <begin position="732"/>
        <end position="754"/>
    </location>
</feature>
<sequence>MAEYNHYSSHLGRYSSGLSHQDPPGHWPQDSNPEHSYSHSHYSHATPSTHSWVQSQPYPPPPLEHTFEDPTPPLNAPRPLPPHPFSERPFTHHPPGIEEVDEELEYMNIDPDVSGQYEYPEQHPQQHGRFNFLPQAGPSNWRFVGSPRTAQPVIPVVTSTPSPPAEKKRSFVGGLFKGVKRLPKKMGYSGKGRRVMNGTEGDEGENGQGRGNTLPEYRSNPTSPAYGGAEYVPDIQTAFGGTSPIPNVVQSPGSDGTAIPLDRMAPPDRNLPPSLMAGGPPRRMPSLVISPPSDEVSHDSHHDSYQSHHESQYSHRSGYTQIHQAPQPQYAQVVQPDPAMSPNNAERTTVMVYSESAGTHSAMPMSDPGVQRAPSRVLRTSGGPPRQSTITIQTPIRLSEPPAAPPMGAQAPLSQVPASQDPQAVLAEDTVTSPATERLPPTADYRKMSNYPGSPWTRTTGSSWYDPSFASQALTPVERFFKTLYHLPWVSHGRVTIDYRPGVSLQGKNKSKGIFKKPKSSWYRRLSRAGRKSQELDLLSSGTMSIPDITQRTSLETSMMSSIPASPRSGRRRQTTGSDSRYDKSGGHTSGHRRHRHRHHHRRRRSLSAIEEPSRQSESPLLPGVYPLPYPAYPYTYPGYATMAPGMPGTPGILHAVPTTPPTTPGAGQQHIPVQVIAAPVPIPAAQHRSSSKPSPRGPRTRGGGSSSRRPTYPGGYTPYQAMAFPPPQLYFQGTPPTPTSAAMPTATPQQQQQPQFIQYVPVQVLPGAFNNDYYHATAGSIPSPPSSPTPRAGFTAPPTAP</sequence>
<feature type="compositionally biased region" description="Basic residues" evidence="1">
    <location>
        <begin position="590"/>
        <end position="606"/>
    </location>
</feature>
<feature type="region of interest" description="Disordered" evidence="1">
    <location>
        <begin position="249"/>
        <end position="317"/>
    </location>
</feature>
<feature type="region of interest" description="Disordered" evidence="1">
    <location>
        <begin position="1"/>
        <end position="96"/>
    </location>
</feature>
<dbReference type="EMBL" id="QPFP01000043">
    <property type="protein sequence ID" value="TEB27023.1"/>
    <property type="molecule type" value="Genomic_DNA"/>
</dbReference>
<proteinExistence type="predicted"/>
<accession>A0A4Y7SYT2</accession>
<reference evidence="2 3" key="1">
    <citation type="journal article" date="2019" name="Nat. Ecol. Evol.">
        <title>Megaphylogeny resolves global patterns of mushroom evolution.</title>
        <authorList>
            <person name="Varga T."/>
            <person name="Krizsan K."/>
            <person name="Foldi C."/>
            <person name="Dima B."/>
            <person name="Sanchez-Garcia M."/>
            <person name="Sanchez-Ramirez S."/>
            <person name="Szollosi G.J."/>
            <person name="Szarkandi J.G."/>
            <person name="Papp V."/>
            <person name="Albert L."/>
            <person name="Andreopoulos W."/>
            <person name="Angelini C."/>
            <person name="Antonin V."/>
            <person name="Barry K.W."/>
            <person name="Bougher N.L."/>
            <person name="Buchanan P."/>
            <person name="Buyck B."/>
            <person name="Bense V."/>
            <person name="Catcheside P."/>
            <person name="Chovatia M."/>
            <person name="Cooper J."/>
            <person name="Damon W."/>
            <person name="Desjardin D."/>
            <person name="Finy P."/>
            <person name="Geml J."/>
            <person name="Haridas S."/>
            <person name="Hughes K."/>
            <person name="Justo A."/>
            <person name="Karasinski D."/>
            <person name="Kautmanova I."/>
            <person name="Kiss B."/>
            <person name="Kocsube S."/>
            <person name="Kotiranta H."/>
            <person name="LaButti K.M."/>
            <person name="Lechner B.E."/>
            <person name="Liimatainen K."/>
            <person name="Lipzen A."/>
            <person name="Lukacs Z."/>
            <person name="Mihaltcheva S."/>
            <person name="Morgado L.N."/>
            <person name="Niskanen T."/>
            <person name="Noordeloos M.E."/>
            <person name="Ohm R.A."/>
            <person name="Ortiz-Santana B."/>
            <person name="Ovrebo C."/>
            <person name="Racz N."/>
            <person name="Riley R."/>
            <person name="Savchenko A."/>
            <person name="Shiryaev A."/>
            <person name="Soop K."/>
            <person name="Spirin V."/>
            <person name="Szebenyi C."/>
            <person name="Tomsovsky M."/>
            <person name="Tulloss R.E."/>
            <person name="Uehling J."/>
            <person name="Grigoriev I.V."/>
            <person name="Vagvolgyi C."/>
            <person name="Papp T."/>
            <person name="Martin F.M."/>
            <person name="Miettinen O."/>
            <person name="Hibbett D.S."/>
            <person name="Nagy L.G."/>
        </authorList>
    </citation>
    <scope>NUCLEOTIDE SEQUENCE [LARGE SCALE GENOMIC DNA]</scope>
    <source>
        <strain evidence="2 3">FP101781</strain>
    </source>
</reference>
<feature type="region of interest" description="Disordered" evidence="1">
    <location>
        <begin position="359"/>
        <end position="389"/>
    </location>
</feature>
<evidence type="ECO:0000256" key="1">
    <source>
        <dbReference type="SAM" id="MobiDB-lite"/>
    </source>
</evidence>
<feature type="compositionally biased region" description="Low complexity" evidence="1">
    <location>
        <begin position="39"/>
        <end position="51"/>
    </location>
</feature>
<protein>
    <submittedName>
        <fullName evidence="2">Uncharacterized protein</fullName>
    </submittedName>
</protein>
<gene>
    <name evidence="2" type="ORF">FA13DRAFT_1712815</name>
</gene>
<feature type="compositionally biased region" description="Basic and acidic residues" evidence="1">
    <location>
        <begin position="295"/>
        <end position="313"/>
    </location>
</feature>
<keyword evidence="3" id="KW-1185">Reference proteome</keyword>
<organism evidence="2 3">
    <name type="scientific">Coprinellus micaceus</name>
    <name type="common">Glistening ink-cap mushroom</name>
    <name type="synonym">Coprinus micaceus</name>
    <dbReference type="NCBI Taxonomy" id="71717"/>
    <lineage>
        <taxon>Eukaryota</taxon>
        <taxon>Fungi</taxon>
        <taxon>Dikarya</taxon>
        <taxon>Basidiomycota</taxon>
        <taxon>Agaricomycotina</taxon>
        <taxon>Agaricomycetes</taxon>
        <taxon>Agaricomycetidae</taxon>
        <taxon>Agaricales</taxon>
        <taxon>Agaricineae</taxon>
        <taxon>Psathyrellaceae</taxon>
        <taxon>Coprinellus</taxon>
    </lineage>
</organism>
<feature type="compositionally biased region" description="Low complexity" evidence="1">
    <location>
        <begin position="707"/>
        <end position="716"/>
    </location>
</feature>
<feature type="compositionally biased region" description="Polar residues" evidence="1">
    <location>
        <begin position="552"/>
        <end position="564"/>
    </location>
</feature>
<feature type="compositionally biased region" description="Low complexity" evidence="1">
    <location>
        <begin position="740"/>
        <end position="754"/>
    </location>
</feature>
<name>A0A4Y7SYT2_COPMI</name>
<comment type="caution">
    <text evidence="2">The sequence shown here is derived from an EMBL/GenBank/DDBJ whole genome shotgun (WGS) entry which is preliminary data.</text>
</comment>
<feature type="region of interest" description="Disordered" evidence="1">
    <location>
        <begin position="685"/>
        <end position="719"/>
    </location>
</feature>
<feature type="region of interest" description="Disordered" evidence="1">
    <location>
        <begin position="552"/>
        <end position="625"/>
    </location>
</feature>
<feature type="region of interest" description="Disordered" evidence="1">
    <location>
        <begin position="184"/>
        <end position="218"/>
    </location>
</feature>
<feature type="region of interest" description="Disordered" evidence="1">
    <location>
        <begin position="777"/>
        <end position="802"/>
    </location>
</feature>
<feature type="compositionally biased region" description="Low complexity" evidence="1">
    <location>
        <begin position="685"/>
        <end position="695"/>
    </location>
</feature>
<evidence type="ECO:0000313" key="3">
    <source>
        <dbReference type="Proteomes" id="UP000298030"/>
    </source>
</evidence>